<name>A0A3M8DC04_9BACL</name>
<dbReference type="PROSITE" id="PS50887">
    <property type="entry name" value="GGDEF"/>
    <property type="match status" value="1"/>
</dbReference>
<feature type="domain" description="GGDEF" evidence="2">
    <location>
        <begin position="162"/>
        <end position="289"/>
    </location>
</feature>
<feature type="transmembrane region" description="Helical" evidence="1">
    <location>
        <begin position="93"/>
        <end position="114"/>
    </location>
</feature>
<comment type="caution">
    <text evidence="3">The sequence shown here is derived from an EMBL/GenBank/DDBJ whole genome shotgun (WGS) entry which is preliminary data.</text>
</comment>
<accession>A0A3M8DC04</accession>
<dbReference type="SMART" id="SM00267">
    <property type="entry name" value="GGDEF"/>
    <property type="match status" value="1"/>
</dbReference>
<feature type="transmembrane region" description="Helical" evidence="1">
    <location>
        <begin position="66"/>
        <end position="87"/>
    </location>
</feature>
<dbReference type="PANTHER" id="PTHR45138:SF6">
    <property type="entry name" value="DIGUANYLATE CYCLASE DGCN"/>
    <property type="match status" value="1"/>
</dbReference>
<dbReference type="NCBIfam" id="TIGR00254">
    <property type="entry name" value="GGDEF"/>
    <property type="match status" value="1"/>
</dbReference>
<feature type="transmembrane region" description="Helical" evidence="1">
    <location>
        <begin position="12"/>
        <end position="30"/>
    </location>
</feature>
<feature type="transmembrane region" description="Helical" evidence="1">
    <location>
        <begin position="36"/>
        <end position="59"/>
    </location>
</feature>
<keyword evidence="1" id="KW-0472">Membrane</keyword>
<dbReference type="Proteomes" id="UP000281915">
    <property type="component" value="Unassembled WGS sequence"/>
</dbReference>
<proteinExistence type="predicted"/>
<sequence>MRGFSNRNGRFIAYQTLFLFFLLFLSWYALDLPAIPLVQAVLMGIALIIGLIGIFFGLLASLGLSLLALFLFGSLLIWGMVANWTFPLSVLEIAVWMLIFLAAAIITGLIHRLVAQTVEEHQEMVGKFDDLVTIDEVTGFSNEKRLLFDLEEELSRSRRTGVPFSLMLIEVKYMDSFSQLYGRNETDYLLSSLANILREHTRLTDRKFRLDQGDQGSGTFAVILNNSLEEGAEVVHAKLEKLMQTHVLENKKKQVTLTIAFGISQYADDVSDHMELVKRAKQELDQYIQ</sequence>
<reference evidence="3 4" key="1">
    <citation type="submission" date="2018-10" db="EMBL/GenBank/DDBJ databases">
        <title>Phylogenomics of Brevibacillus.</title>
        <authorList>
            <person name="Dunlap C."/>
        </authorList>
    </citation>
    <scope>NUCLEOTIDE SEQUENCE [LARGE SCALE GENOMIC DNA]</scope>
    <source>
        <strain evidence="3 4">JCM 15085</strain>
    </source>
</reference>
<organism evidence="3 4">
    <name type="scientific">Brevibacillus panacihumi</name>
    <dbReference type="NCBI Taxonomy" id="497735"/>
    <lineage>
        <taxon>Bacteria</taxon>
        <taxon>Bacillati</taxon>
        <taxon>Bacillota</taxon>
        <taxon>Bacilli</taxon>
        <taxon>Bacillales</taxon>
        <taxon>Paenibacillaceae</taxon>
        <taxon>Brevibacillus</taxon>
    </lineage>
</organism>
<dbReference type="GO" id="GO:0005886">
    <property type="term" value="C:plasma membrane"/>
    <property type="evidence" value="ECO:0007669"/>
    <property type="project" value="TreeGrafter"/>
</dbReference>
<keyword evidence="1" id="KW-1133">Transmembrane helix</keyword>
<dbReference type="GO" id="GO:1902201">
    <property type="term" value="P:negative regulation of bacterial-type flagellum-dependent cell motility"/>
    <property type="evidence" value="ECO:0007669"/>
    <property type="project" value="TreeGrafter"/>
</dbReference>
<dbReference type="AlphaFoldDB" id="A0A3M8DC04"/>
<evidence type="ECO:0000259" key="2">
    <source>
        <dbReference type="PROSITE" id="PS50887"/>
    </source>
</evidence>
<protein>
    <submittedName>
        <fullName evidence="3">GGDEF domain-containing protein</fullName>
    </submittedName>
</protein>
<dbReference type="PANTHER" id="PTHR45138">
    <property type="entry name" value="REGULATORY COMPONENTS OF SENSORY TRANSDUCTION SYSTEM"/>
    <property type="match status" value="1"/>
</dbReference>
<evidence type="ECO:0000313" key="4">
    <source>
        <dbReference type="Proteomes" id="UP000281915"/>
    </source>
</evidence>
<dbReference type="Gene3D" id="3.30.70.270">
    <property type="match status" value="1"/>
</dbReference>
<dbReference type="EMBL" id="RHHT01000003">
    <property type="protein sequence ID" value="RNB85518.1"/>
    <property type="molecule type" value="Genomic_DNA"/>
</dbReference>
<dbReference type="GO" id="GO:0052621">
    <property type="term" value="F:diguanylate cyclase activity"/>
    <property type="evidence" value="ECO:0007669"/>
    <property type="project" value="TreeGrafter"/>
</dbReference>
<dbReference type="Pfam" id="PF00990">
    <property type="entry name" value="GGDEF"/>
    <property type="match status" value="1"/>
</dbReference>
<dbReference type="CDD" id="cd01949">
    <property type="entry name" value="GGDEF"/>
    <property type="match status" value="1"/>
</dbReference>
<keyword evidence="1" id="KW-0812">Transmembrane</keyword>
<dbReference type="SUPFAM" id="SSF55073">
    <property type="entry name" value="Nucleotide cyclase"/>
    <property type="match status" value="1"/>
</dbReference>
<dbReference type="InterPro" id="IPR029787">
    <property type="entry name" value="Nucleotide_cyclase"/>
</dbReference>
<dbReference type="InterPro" id="IPR050469">
    <property type="entry name" value="Diguanylate_Cyclase"/>
</dbReference>
<dbReference type="InterPro" id="IPR043128">
    <property type="entry name" value="Rev_trsase/Diguanyl_cyclase"/>
</dbReference>
<dbReference type="RefSeq" id="WP_122912030.1">
    <property type="nucleotide sequence ID" value="NZ_RHHT01000003.1"/>
</dbReference>
<evidence type="ECO:0000256" key="1">
    <source>
        <dbReference type="SAM" id="Phobius"/>
    </source>
</evidence>
<evidence type="ECO:0000313" key="3">
    <source>
        <dbReference type="EMBL" id="RNB85518.1"/>
    </source>
</evidence>
<dbReference type="GO" id="GO:0043709">
    <property type="term" value="P:cell adhesion involved in single-species biofilm formation"/>
    <property type="evidence" value="ECO:0007669"/>
    <property type="project" value="TreeGrafter"/>
</dbReference>
<dbReference type="InterPro" id="IPR000160">
    <property type="entry name" value="GGDEF_dom"/>
</dbReference>
<gene>
    <name evidence="3" type="ORF">EDM58_03030</name>
</gene>